<protein>
    <submittedName>
        <fullName evidence="1">Uncharacterized protein</fullName>
    </submittedName>
</protein>
<dbReference type="Gramene" id="KZN10262">
    <property type="protein sequence ID" value="KZN10262"/>
    <property type="gene ID" value="DCAR_002918"/>
</dbReference>
<dbReference type="SUPFAM" id="SSF56399">
    <property type="entry name" value="ADP-ribosylation"/>
    <property type="match status" value="1"/>
</dbReference>
<reference evidence="1" key="1">
    <citation type="journal article" date="2016" name="Nat. Genet.">
        <title>A high-quality carrot genome assembly provides new insights into carotenoid accumulation and asterid genome evolution.</title>
        <authorList>
            <person name="Iorizzo M."/>
            <person name="Ellison S."/>
            <person name="Senalik D."/>
            <person name="Zeng P."/>
            <person name="Satapoomin P."/>
            <person name="Huang J."/>
            <person name="Bowman M."/>
            <person name="Iovene M."/>
            <person name="Sanseverino W."/>
            <person name="Cavagnaro P."/>
            <person name="Yildiz M."/>
            <person name="Macko-Podgorni A."/>
            <person name="Moranska E."/>
            <person name="Grzebelus E."/>
            <person name="Grzebelus D."/>
            <person name="Ashrafi H."/>
            <person name="Zheng Z."/>
            <person name="Cheng S."/>
            <person name="Spooner D."/>
            <person name="Van Deynze A."/>
            <person name="Simon P."/>
        </authorList>
    </citation>
    <scope>NUCLEOTIDE SEQUENCE</scope>
    <source>
        <tissue evidence="1">Leaf</tissue>
    </source>
</reference>
<dbReference type="InterPro" id="IPR009297">
    <property type="entry name" value="DUF952"/>
</dbReference>
<name>A0A166HHK2_DAUCS</name>
<dbReference type="PANTHER" id="PTHR34129">
    <property type="entry name" value="BLR1139 PROTEIN"/>
    <property type="match status" value="1"/>
</dbReference>
<evidence type="ECO:0000313" key="2">
    <source>
        <dbReference type="Proteomes" id="UP000077755"/>
    </source>
</evidence>
<dbReference type="OMA" id="EYVYRIS"/>
<sequence>MAGKDEKSVAEEYVYRISTAAEWEALQSSGSIFGGELDKSTGCIHLSNLNQVQPTLKNFFPKSKTDLYLLQIDAKKLGDGLIYEDVDGSNVFPHFYGPDRSFSPLPLDAVKKAEKLVPSDSGYVCSLLN</sequence>
<organism evidence="1 2">
    <name type="scientific">Daucus carota subsp. sativus</name>
    <name type="common">Carrot</name>
    <dbReference type="NCBI Taxonomy" id="79200"/>
    <lineage>
        <taxon>Eukaryota</taxon>
        <taxon>Viridiplantae</taxon>
        <taxon>Streptophyta</taxon>
        <taxon>Embryophyta</taxon>
        <taxon>Tracheophyta</taxon>
        <taxon>Spermatophyta</taxon>
        <taxon>Magnoliopsida</taxon>
        <taxon>eudicotyledons</taxon>
        <taxon>Gunneridae</taxon>
        <taxon>Pentapetalae</taxon>
        <taxon>asterids</taxon>
        <taxon>campanulids</taxon>
        <taxon>Apiales</taxon>
        <taxon>Apiaceae</taxon>
        <taxon>Apioideae</taxon>
        <taxon>Scandiceae</taxon>
        <taxon>Daucinae</taxon>
        <taxon>Daucus</taxon>
        <taxon>Daucus sect. Daucus</taxon>
    </lineage>
</organism>
<dbReference type="Proteomes" id="UP000077755">
    <property type="component" value="Chromosome 1"/>
</dbReference>
<accession>A0A166HHK2</accession>
<keyword evidence="2" id="KW-1185">Reference proteome</keyword>
<dbReference type="PANTHER" id="PTHR34129:SF1">
    <property type="entry name" value="DUF952 DOMAIN-CONTAINING PROTEIN"/>
    <property type="match status" value="1"/>
</dbReference>
<proteinExistence type="predicted"/>
<reference evidence="1" key="2">
    <citation type="submission" date="2022-03" db="EMBL/GenBank/DDBJ databases">
        <title>Draft title - Genomic analysis of global carrot germplasm unveils the trajectory of domestication and the origin of high carotenoid orange carrot.</title>
        <authorList>
            <person name="Iorizzo M."/>
            <person name="Ellison S."/>
            <person name="Senalik D."/>
            <person name="Macko-Podgorni A."/>
            <person name="Grzebelus D."/>
            <person name="Bostan H."/>
            <person name="Rolling W."/>
            <person name="Curaba J."/>
            <person name="Simon P."/>
        </authorList>
    </citation>
    <scope>NUCLEOTIDE SEQUENCE</scope>
    <source>
        <tissue evidence="1">Leaf</tissue>
    </source>
</reference>
<evidence type="ECO:0000313" key="1">
    <source>
        <dbReference type="EMBL" id="WOG83885.1"/>
    </source>
</evidence>
<dbReference type="KEGG" id="dcr:108210667"/>
<dbReference type="OrthoDB" id="3335358at2759"/>
<dbReference type="Gene3D" id="3.20.170.20">
    <property type="entry name" value="Protein of unknown function DUF952"/>
    <property type="match status" value="1"/>
</dbReference>
<dbReference type="Pfam" id="PF06108">
    <property type="entry name" value="DUF952"/>
    <property type="match status" value="1"/>
</dbReference>
<dbReference type="EMBL" id="CP093343">
    <property type="protein sequence ID" value="WOG83885.1"/>
    <property type="molecule type" value="Genomic_DNA"/>
</dbReference>
<dbReference type="AlphaFoldDB" id="A0A166HHK2"/>
<gene>
    <name evidence="1" type="ORF">DCAR_0103063</name>
</gene>